<dbReference type="Pfam" id="PF01105">
    <property type="entry name" value="EMP24_GP25L"/>
    <property type="match status" value="1"/>
</dbReference>
<name>M5BR99_THACB</name>
<dbReference type="AlphaFoldDB" id="M5BR99"/>
<keyword evidence="1" id="KW-0732">Signal</keyword>
<protein>
    <recommendedName>
        <fullName evidence="2">GOLD domain-containing protein</fullName>
    </recommendedName>
</protein>
<gene>
    <name evidence="3" type="ORF">BN14_04310</name>
</gene>
<evidence type="ECO:0000313" key="3">
    <source>
        <dbReference type="EMBL" id="CCO30283.1"/>
    </source>
</evidence>
<sequence>MRGLAAVALLAGAVASVSATALTTTIPPNQRLCFYADVDKEGEKIGFYFAVQSGGDFDIDFEVKDPLNEQIIDGQVCILLAFVLVGI</sequence>
<organism evidence="3 4">
    <name type="scientific">Thanatephorus cucumeris (strain AG1-IB / isolate 7/3/14)</name>
    <name type="common">Lettuce bottom rot fungus</name>
    <name type="synonym">Rhizoctonia solani</name>
    <dbReference type="NCBI Taxonomy" id="1108050"/>
    <lineage>
        <taxon>Eukaryota</taxon>
        <taxon>Fungi</taxon>
        <taxon>Dikarya</taxon>
        <taxon>Basidiomycota</taxon>
        <taxon>Agaricomycotina</taxon>
        <taxon>Agaricomycetes</taxon>
        <taxon>Cantharellales</taxon>
        <taxon>Ceratobasidiaceae</taxon>
        <taxon>Rhizoctonia</taxon>
        <taxon>Rhizoctonia solani AG-1</taxon>
    </lineage>
</organism>
<feature type="signal peptide" evidence="1">
    <location>
        <begin position="1"/>
        <end position="19"/>
    </location>
</feature>
<dbReference type="InterPro" id="IPR009038">
    <property type="entry name" value="GOLD_dom"/>
</dbReference>
<evidence type="ECO:0000259" key="2">
    <source>
        <dbReference type="Pfam" id="PF01105"/>
    </source>
</evidence>
<dbReference type="EMBL" id="CAOJ01006214">
    <property type="protein sequence ID" value="CCO30283.1"/>
    <property type="molecule type" value="Genomic_DNA"/>
</dbReference>
<comment type="caution">
    <text evidence="3">The sequence shown here is derived from an EMBL/GenBank/DDBJ whole genome shotgun (WGS) entry which is preliminary data.</text>
</comment>
<feature type="domain" description="GOLD" evidence="2">
    <location>
        <begin position="21"/>
        <end position="73"/>
    </location>
</feature>
<feature type="chain" id="PRO_5004063520" description="GOLD domain-containing protein" evidence="1">
    <location>
        <begin position="20"/>
        <end position="87"/>
    </location>
</feature>
<evidence type="ECO:0000313" key="4">
    <source>
        <dbReference type="Proteomes" id="UP000012065"/>
    </source>
</evidence>
<dbReference type="Proteomes" id="UP000012065">
    <property type="component" value="Unassembled WGS sequence"/>
</dbReference>
<accession>M5BR99</accession>
<reference evidence="3 4" key="1">
    <citation type="journal article" date="2013" name="J. Biotechnol.">
        <title>Establishment and interpretation of the genome sequence of the phytopathogenic fungus Rhizoctonia solani AG1-IB isolate 7/3/14.</title>
        <authorList>
            <person name="Wibberg D.W."/>
            <person name="Jelonek L.J."/>
            <person name="Rupp O.R."/>
            <person name="Hennig M.H."/>
            <person name="Eikmeyer F.E."/>
            <person name="Goesmann A.G."/>
            <person name="Hartmann A.H."/>
            <person name="Borriss R.B."/>
            <person name="Grosch R.G."/>
            <person name="Puehler A.P."/>
            <person name="Schlueter A.S."/>
        </authorList>
    </citation>
    <scope>NUCLEOTIDE SEQUENCE [LARGE SCALE GENOMIC DNA]</scope>
    <source>
        <strain evidence="4">AG1-IB / isolate 7/3/14</strain>
    </source>
</reference>
<dbReference type="HOGENOM" id="CLU_2484881_0_0_1"/>
<evidence type="ECO:0000256" key="1">
    <source>
        <dbReference type="SAM" id="SignalP"/>
    </source>
</evidence>
<proteinExistence type="predicted"/>